<evidence type="ECO:0000313" key="4">
    <source>
        <dbReference type="Proteomes" id="UP001237642"/>
    </source>
</evidence>
<feature type="repeat" description="PPR" evidence="2">
    <location>
        <begin position="282"/>
        <end position="316"/>
    </location>
</feature>
<dbReference type="PANTHER" id="PTHR47926:SF499">
    <property type="entry name" value="PENTATRICOPEPTIDE REPEAT-CONTAINING PROTEIN"/>
    <property type="match status" value="1"/>
</dbReference>
<dbReference type="Gene3D" id="1.25.40.10">
    <property type="entry name" value="Tetratricopeptide repeat domain"/>
    <property type="match status" value="6"/>
</dbReference>
<dbReference type="Pfam" id="PF13041">
    <property type="entry name" value="PPR_2"/>
    <property type="match status" value="3"/>
</dbReference>
<dbReference type="InterPro" id="IPR011990">
    <property type="entry name" value="TPR-like_helical_dom_sf"/>
</dbReference>
<dbReference type="Pfam" id="PF12854">
    <property type="entry name" value="PPR_1"/>
    <property type="match status" value="1"/>
</dbReference>
<comment type="caution">
    <text evidence="3">The sequence shown here is derived from an EMBL/GenBank/DDBJ whole genome shotgun (WGS) entry which is preliminary data.</text>
</comment>
<dbReference type="GO" id="GO:0003723">
    <property type="term" value="F:RNA binding"/>
    <property type="evidence" value="ECO:0007669"/>
    <property type="project" value="InterPro"/>
</dbReference>
<gene>
    <name evidence="3" type="ORF">POM88_006078</name>
</gene>
<feature type="repeat" description="PPR" evidence="2">
    <location>
        <begin position="75"/>
        <end position="109"/>
    </location>
</feature>
<dbReference type="AlphaFoldDB" id="A0AAD8J1W9"/>
<protein>
    <submittedName>
        <fullName evidence="3">Pentatricopeptide repeat-containing protein</fullName>
    </submittedName>
</protein>
<evidence type="ECO:0000313" key="3">
    <source>
        <dbReference type="EMBL" id="KAK1396215.1"/>
    </source>
</evidence>
<feature type="repeat" description="PPR" evidence="2">
    <location>
        <begin position="189"/>
        <end position="223"/>
    </location>
</feature>
<dbReference type="Pfam" id="PF20431">
    <property type="entry name" value="E_motif"/>
    <property type="match status" value="1"/>
</dbReference>
<reference evidence="3" key="1">
    <citation type="submission" date="2023-02" db="EMBL/GenBank/DDBJ databases">
        <title>Genome of toxic invasive species Heracleum sosnowskyi carries increased number of genes despite the absence of recent whole-genome duplications.</title>
        <authorList>
            <person name="Schelkunov M."/>
            <person name="Shtratnikova V."/>
            <person name="Makarenko M."/>
            <person name="Klepikova A."/>
            <person name="Omelchenko D."/>
            <person name="Novikova G."/>
            <person name="Obukhova E."/>
            <person name="Bogdanov V."/>
            <person name="Penin A."/>
            <person name="Logacheva M."/>
        </authorList>
    </citation>
    <scope>NUCLEOTIDE SEQUENCE</scope>
    <source>
        <strain evidence="3">Hsosn_3</strain>
        <tissue evidence="3">Leaf</tissue>
    </source>
</reference>
<dbReference type="GO" id="GO:0009451">
    <property type="term" value="P:RNA modification"/>
    <property type="evidence" value="ECO:0007669"/>
    <property type="project" value="InterPro"/>
</dbReference>
<dbReference type="PANTHER" id="PTHR47926">
    <property type="entry name" value="PENTATRICOPEPTIDE REPEAT-CONTAINING PROTEIN"/>
    <property type="match status" value="1"/>
</dbReference>
<name>A0AAD8J1W9_9APIA</name>
<dbReference type="Proteomes" id="UP001237642">
    <property type="component" value="Unassembled WGS sequence"/>
</dbReference>
<feature type="repeat" description="PPR" evidence="2">
    <location>
        <begin position="352"/>
        <end position="386"/>
    </location>
</feature>
<accession>A0AAD8J1W9</accession>
<dbReference type="InterPro" id="IPR046848">
    <property type="entry name" value="E_motif"/>
</dbReference>
<dbReference type="InterPro" id="IPR046960">
    <property type="entry name" value="PPR_At4g14850-like_plant"/>
</dbReference>
<dbReference type="FunFam" id="1.25.40.10:FF:000184">
    <property type="entry name" value="Pentatricopeptide repeat-containing protein, chloroplastic"/>
    <property type="match status" value="1"/>
</dbReference>
<keyword evidence="1" id="KW-0677">Repeat</keyword>
<dbReference type="PROSITE" id="PS51375">
    <property type="entry name" value="PPR"/>
    <property type="match status" value="6"/>
</dbReference>
<organism evidence="3 4">
    <name type="scientific">Heracleum sosnowskyi</name>
    <dbReference type="NCBI Taxonomy" id="360622"/>
    <lineage>
        <taxon>Eukaryota</taxon>
        <taxon>Viridiplantae</taxon>
        <taxon>Streptophyta</taxon>
        <taxon>Embryophyta</taxon>
        <taxon>Tracheophyta</taxon>
        <taxon>Spermatophyta</taxon>
        <taxon>Magnoliopsida</taxon>
        <taxon>eudicotyledons</taxon>
        <taxon>Gunneridae</taxon>
        <taxon>Pentapetalae</taxon>
        <taxon>asterids</taxon>
        <taxon>campanulids</taxon>
        <taxon>Apiales</taxon>
        <taxon>Apiaceae</taxon>
        <taxon>Apioideae</taxon>
        <taxon>apioid superclade</taxon>
        <taxon>Tordylieae</taxon>
        <taxon>Tordyliinae</taxon>
        <taxon>Heracleum</taxon>
    </lineage>
</organism>
<dbReference type="FunFam" id="1.25.40.10:FF:000348">
    <property type="entry name" value="Pentatricopeptide repeat-containing protein chloroplastic"/>
    <property type="match status" value="1"/>
</dbReference>
<sequence length="597" mass="67535">MSLPSVKLHLDNNKILTLLKTSKTISQILQIHAQLFTNNFFNDPLITSQLLHTLTSKCLNITYAESIFTQILEPNTYMYNTMIKGLMLNSKPKRVFHYYIKMRRNGLIGDNYTYPFVLKACVDPTILYTTRKHDGERNGVWEGRQVHGEIVKGGFEWDVFVRNGLIGMYCRVRKMDISRMLFDGFSGKDLVSWNLMLSGYVRCGEMRNAEKLFDGMLERDVVSWSVMIDGYKKKGDIARARVLFDSMPTRDLISWNSIIDAYVKAGDMQSAYELFDNMEEKNVITWSIIIDGYVKHGNPKKSLDIFRQMLCQGVKPDKISIAGAVSACAQLGALDQGRWIHMYTKKNRIIVDIVVQTALVDMYMKCGRVEEASSIFSDMKERNVVTWNVMISGLGMNGLGRAALDCFSQMEMTGIPMDDLIFVSVLTACSHAGLLVEGLDIFCRMQTWGIGPKLEHYGCLIDLLGRAGQLDKALNIIDSMPMKQNAELWGSLLLACRIHHNVALAEVVVERLKELKADDCGVYVLMSNIYADVGKWEGVGRVRKVMREQNLKKNSGKSVIEIGSAIEEFTSGRRLQIQSGDIAEVLWSLLGMENFDE</sequence>
<dbReference type="InterPro" id="IPR002885">
    <property type="entry name" value="PPR_rpt"/>
</dbReference>
<dbReference type="NCBIfam" id="TIGR00756">
    <property type="entry name" value="PPR"/>
    <property type="match status" value="8"/>
</dbReference>
<feature type="repeat" description="PPR" evidence="2">
    <location>
        <begin position="251"/>
        <end position="281"/>
    </location>
</feature>
<reference evidence="3" key="2">
    <citation type="submission" date="2023-05" db="EMBL/GenBank/DDBJ databases">
        <authorList>
            <person name="Schelkunov M.I."/>
        </authorList>
    </citation>
    <scope>NUCLEOTIDE SEQUENCE</scope>
    <source>
        <strain evidence="3">Hsosn_3</strain>
        <tissue evidence="3">Leaf</tissue>
    </source>
</reference>
<evidence type="ECO:0000256" key="1">
    <source>
        <dbReference type="ARBA" id="ARBA00022737"/>
    </source>
</evidence>
<dbReference type="Pfam" id="PF01535">
    <property type="entry name" value="PPR"/>
    <property type="match status" value="3"/>
</dbReference>
<evidence type="ECO:0000256" key="2">
    <source>
        <dbReference type="PROSITE-ProRule" id="PRU00708"/>
    </source>
</evidence>
<dbReference type="EMBL" id="JAUIZM010000002">
    <property type="protein sequence ID" value="KAK1396215.1"/>
    <property type="molecule type" value="Genomic_DNA"/>
</dbReference>
<keyword evidence="4" id="KW-1185">Reference proteome</keyword>
<feature type="repeat" description="PPR" evidence="2">
    <location>
        <begin position="418"/>
        <end position="452"/>
    </location>
</feature>
<proteinExistence type="predicted"/>